<accession>A0A8S5SS85</accession>
<proteinExistence type="predicted"/>
<evidence type="ECO:0000313" key="1">
    <source>
        <dbReference type="EMBL" id="DAF53434.1"/>
    </source>
</evidence>
<name>A0A8S5SS85_9CAUD</name>
<reference evidence="1" key="1">
    <citation type="journal article" date="2021" name="Proc. Natl. Acad. Sci. U.S.A.">
        <title>A Catalog of Tens of Thousands of Viruses from Human Metagenomes Reveals Hidden Associations with Chronic Diseases.</title>
        <authorList>
            <person name="Tisza M.J."/>
            <person name="Buck C.B."/>
        </authorList>
    </citation>
    <scope>NUCLEOTIDE SEQUENCE</scope>
    <source>
        <strain evidence="1">CtXBg1</strain>
    </source>
</reference>
<protein>
    <submittedName>
        <fullName evidence="1">Uncharacterized protein</fullName>
    </submittedName>
</protein>
<sequence>MANASRAAVGDCSLAMIRFTLLASLPVSVSSSF</sequence>
<organism evidence="1">
    <name type="scientific">Podoviridae sp. ctXBg1</name>
    <dbReference type="NCBI Taxonomy" id="2827739"/>
    <lineage>
        <taxon>Viruses</taxon>
        <taxon>Duplodnaviria</taxon>
        <taxon>Heunggongvirae</taxon>
        <taxon>Uroviricota</taxon>
        <taxon>Caudoviricetes</taxon>
    </lineage>
</organism>
<dbReference type="EMBL" id="BK032653">
    <property type="protein sequence ID" value="DAF53434.1"/>
    <property type="molecule type" value="Genomic_DNA"/>
</dbReference>